<evidence type="ECO:0000256" key="1">
    <source>
        <dbReference type="SAM" id="MobiDB-lite"/>
    </source>
</evidence>
<dbReference type="OrthoDB" id="26838at2759"/>
<evidence type="ECO:0000259" key="2">
    <source>
        <dbReference type="Pfam" id="PF01612"/>
    </source>
</evidence>
<dbReference type="PANTHER" id="PTHR43040:SF1">
    <property type="entry name" value="RIBONUCLEASE D"/>
    <property type="match status" value="1"/>
</dbReference>
<organism evidence="3 4">
    <name type="scientific">Viridothelium virens</name>
    <name type="common">Speckled blister lichen</name>
    <name type="synonym">Trypethelium virens</name>
    <dbReference type="NCBI Taxonomy" id="1048519"/>
    <lineage>
        <taxon>Eukaryota</taxon>
        <taxon>Fungi</taxon>
        <taxon>Dikarya</taxon>
        <taxon>Ascomycota</taxon>
        <taxon>Pezizomycotina</taxon>
        <taxon>Dothideomycetes</taxon>
        <taxon>Dothideomycetes incertae sedis</taxon>
        <taxon>Trypetheliales</taxon>
        <taxon>Trypetheliaceae</taxon>
        <taxon>Viridothelium</taxon>
    </lineage>
</organism>
<name>A0A6A6GSA9_VIRVR</name>
<feature type="domain" description="3'-5' exonuclease" evidence="2">
    <location>
        <begin position="10"/>
        <end position="194"/>
    </location>
</feature>
<dbReference type="PANTHER" id="PTHR43040">
    <property type="entry name" value="RIBONUCLEASE D"/>
    <property type="match status" value="1"/>
</dbReference>
<dbReference type="GO" id="GO:0003676">
    <property type="term" value="F:nucleic acid binding"/>
    <property type="evidence" value="ECO:0007669"/>
    <property type="project" value="InterPro"/>
</dbReference>
<keyword evidence="4" id="KW-1185">Reference proteome</keyword>
<dbReference type="InterPro" id="IPR036397">
    <property type="entry name" value="RNaseH_sf"/>
</dbReference>
<dbReference type="Gene3D" id="3.30.420.10">
    <property type="entry name" value="Ribonuclease H-like superfamily/Ribonuclease H"/>
    <property type="match status" value="1"/>
</dbReference>
<sequence>MAAPSSASAIISTVLELEAFLRSLPSSKTIYLDLEGESLSRHGTLSLITLLIHPQEEVRVIDVLALGASTFTVASNDGTTLKSILEAPDIPKYVWDVRNDADALWAHYNVGLAGVTDLQLLENVSRAGDKTYVRGLDTCVKYDLVLGWLEKRDWLRTKEELRSLMPTGIFSHRPMDTKTLQYCVNDVVHLPKLHAVYSNRAGNDGLRMVIEESERRVTEARSPEYDPQSPSKKFGPWASRA</sequence>
<evidence type="ECO:0000313" key="3">
    <source>
        <dbReference type="EMBL" id="KAF2228577.1"/>
    </source>
</evidence>
<dbReference type="InterPro" id="IPR012337">
    <property type="entry name" value="RNaseH-like_sf"/>
</dbReference>
<proteinExistence type="predicted"/>
<feature type="region of interest" description="Disordered" evidence="1">
    <location>
        <begin position="217"/>
        <end position="241"/>
    </location>
</feature>
<dbReference type="GO" id="GO:0008408">
    <property type="term" value="F:3'-5' exonuclease activity"/>
    <property type="evidence" value="ECO:0007669"/>
    <property type="project" value="InterPro"/>
</dbReference>
<dbReference type="Pfam" id="PF01612">
    <property type="entry name" value="DNA_pol_A_exo1"/>
    <property type="match status" value="1"/>
</dbReference>
<dbReference type="Proteomes" id="UP000800092">
    <property type="component" value="Unassembled WGS sequence"/>
</dbReference>
<dbReference type="InterPro" id="IPR002562">
    <property type="entry name" value="3'-5'_exonuclease_dom"/>
</dbReference>
<dbReference type="AlphaFoldDB" id="A0A6A6GSA9"/>
<dbReference type="EMBL" id="ML991909">
    <property type="protein sequence ID" value="KAF2228577.1"/>
    <property type="molecule type" value="Genomic_DNA"/>
</dbReference>
<gene>
    <name evidence="3" type="ORF">EV356DRAFT_537976</name>
</gene>
<accession>A0A6A6GSA9</accession>
<dbReference type="SUPFAM" id="SSF53098">
    <property type="entry name" value="Ribonuclease H-like"/>
    <property type="match status" value="1"/>
</dbReference>
<dbReference type="GO" id="GO:0006139">
    <property type="term" value="P:nucleobase-containing compound metabolic process"/>
    <property type="evidence" value="ECO:0007669"/>
    <property type="project" value="InterPro"/>
</dbReference>
<protein>
    <recommendedName>
        <fullName evidence="2">3'-5' exonuclease domain-containing protein</fullName>
    </recommendedName>
</protein>
<evidence type="ECO:0000313" key="4">
    <source>
        <dbReference type="Proteomes" id="UP000800092"/>
    </source>
</evidence>
<reference evidence="3" key="1">
    <citation type="journal article" date="2020" name="Stud. Mycol.">
        <title>101 Dothideomycetes genomes: a test case for predicting lifestyles and emergence of pathogens.</title>
        <authorList>
            <person name="Haridas S."/>
            <person name="Albert R."/>
            <person name="Binder M."/>
            <person name="Bloem J."/>
            <person name="Labutti K."/>
            <person name="Salamov A."/>
            <person name="Andreopoulos B."/>
            <person name="Baker S."/>
            <person name="Barry K."/>
            <person name="Bills G."/>
            <person name="Bluhm B."/>
            <person name="Cannon C."/>
            <person name="Castanera R."/>
            <person name="Culley D."/>
            <person name="Daum C."/>
            <person name="Ezra D."/>
            <person name="Gonzalez J."/>
            <person name="Henrissat B."/>
            <person name="Kuo A."/>
            <person name="Liang C."/>
            <person name="Lipzen A."/>
            <person name="Lutzoni F."/>
            <person name="Magnuson J."/>
            <person name="Mondo S."/>
            <person name="Nolan M."/>
            <person name="Ohm R."/>
            <person name="Pangilinan J."/>
            <person name="Park H.-J."/>
            <person name="Ramirez L."/>
            <person name="Alfaro M."/>
            <person name="Sun H."/>
            <person name="Tritt A."/>
            <person name="Yoshinaga Y."/>
            <person name="Zwiers L.-H."/>
            <person name="Turgeon B."/>
            <person name="Goodwin S."/>
            <person name="Spatafora J."/>
            <person name="Crous P."/>
            <person name="Grigoriev I."/>
        </authorList>
    </citation>
    <scope>NUCLEOTIDE SEQUENCE</scope>
    <source>
        <strain evidence="3">Tuck. ex Michener</strain>
    </source>
</reference>